<dbReference type="InterPro" id="IPR000228">
    <property type="entry name" value="RNA3'_term_phos_cyc"/>
</dbReference>
<accession>A0A8S3Z9N9</accession>
<dbReference type="Gene3D" id="3.30.360.20">
    <property type="entry name" value="RNA 3'-terminal phosphate cyclase, insert domain"/>
    <property type="match status" value="1"/>
</dbReference>
<dbReference type="NCBIfam" id="TIGR03400">
    <property type="entry name" value="18S_RNA_Rcl1p"/>
    <property type="match status" value="1"/>
</dbReference>
<organism evidence="7 8">
    <name type="scientific">Candidula unifasciata</name>
    <dbReference type="NCBI Taxonomy" id="100452"/>
    <lineage>
        <taxon>Eukaryota</taxon>
        <taxon>Metazoa</taxon>
        <taxon>Spiralia</taxon>
        <taxon>Lophotrochozoa</taxon>
        <taxon>Mollusca</taxon>
        <taxon>Gastropoda</taxon>
        <taxon>Heterobranchia</taxon>
        <taxon>Euthyneura</taxon>
        <taxon>Panpulmonata</taxon>
        <taxon>Eupulmonata</taxon>
        <taxon>Stylommatophora</taxon>
        <taxon>Helicina</taxon>
        <taxon>Helicoidea</taxon>
        <taxon>Geomitridae</taxon>
        <taxon>Candidula</taxon>
    </lineage>
</organism>
<evidence type="ECO:0000313" key="8">
    <source>
        <dbReference type="Proteomes" id="UP000678393"/>
    </source>
</evidence>
<keyword evidence="4" id="KW-0539">Nucleus</keyword>
<feature type="domain" description="RNA 3'-terminal phosphate cyclase" evidence="5">
    <location>
        <begin position="5"/>
        <end position="348"/>
    </location>
</feature>
<dbReference type="GO" id="GO:0000479">
    <property type="term" value="P:endonucleolytic cleavage of tricistronic rRNA transcript (SSU-rRNA, 5.8S rRNA, LSU-rRNA)"/>
    <property type="evidence" value="ECO:0007669"/>
    <property type="project" value="TreeGrafter"/>
</dbReference>
<dbReference type="InterPro" id="IPR023797">
    <property type="entry name" value="RNA3'_phos_cyclase_dom"/>
</dbReference>
<dbReference type="SUPFAM" id="SSF55205">
    <property type="entry name" value="EPT/RTPC-like"/>
    <property type="match status" value="1"/>
</dbReference>
<evidence type="ECO:0000256" key="3">
    <source>
        <dbReference type="ARBA" id="ARBA00022517"/>
    </source>
</evidence>
<sequence length="393" mass="43232">MSTLEYEGCNHFRMRLVLSTLSGRSVKISQIRPEEDDPGLKDFEVSFIRLLDKVTNGTKTVISETGRCLKKKNTFTTHRLLLLPASRPIGYYLEMLMCLAPFTKEPLKAVLRGVTCDKDDPSVDLLKLSVFPVLKKFLGTDEGLELKSKYFFICGNLEEIIKRGAAPEGGGEVLFSCPCRQKLRPVKFTQPGKIKRIRGVAWSVRVSPAFVNRMVDATRSVLNGFLTDIYIHTDHMKGNQSGKSPGFGVTLVAETTEGAFLAAEEVSNAKGSGESPTVPEDLGKKAALALIQEIYRGGCVDSTSQSLAALMMVLGQQDVSKIQTGELTPYTIHFLRHIRDFFKVVFNIKVDKKPKAASSDDADEEGEELRVGGDKLILTCVGVGYSNVSKAVR</sequence>
<dbReference type="PROSITE" id="PS01287">
    <property type="entry name" value="RTC"/>
    <property type="match status" value="1"/>
</dbReference>
<feature type="domain" description="RNA 3'-terminal phosphate cyclase insert" evidence="6">
    <location>
        <begin position="189"/>
        <end position="294"/>
    </location>
</feature>
<gene>
    <name evidence="7" type="ORF">CUNI_LOCUS11845</name>
</gene>
<dbReference type="EMBL" id="CAJHNH020002318">
    <property type="protein sequence ID" value="CAG5126287.1"/>
    <property type="molecule type" value="Genomic_DNA"/>
</dbReference>
<dbReference type="InterPro" id="IPR016443">
    <property type="entry name" value="RNA3'_term_phos_cyc_type_2"/>
</dbReference>
<evidence type="ECO:0000256" key="2">
    <source>
        <dbReference type="ARBA" id="ARBA00007089"/>
    </source>
</evidence>
<dbReference type="GO" id="GO:0004521">
    <property type="term" value="F:RNA endonuclease activity"/>
    <property type="evidence" value="ECO:0007669"/>
    <property type="project" value="TreeGrafter"/>
</dbReference>
<proteinExistence type="inferred from homology"/>
<evidence type="ECO:0000256" key="1">
    <source>
        <dbReference type="ARBA" id="ARBA00004604"/>
    </source>
</evidence>
<comment type="caution">
    <text evidence="7">The sequence shown here is derived from an EMBL/GenBank/DDBJ whole genome shotgun (WGS) entry which is preliminary data.</text>
</comment>
<dbReference type="GO" id="GO:0005730">
    <property type="term" value="C:nucleolus"/>
    <property type="evidence" value="ECO:0007669"/>
    <property type="project" value="UniProtKB-SubCell"/>
</dbReference>
<dbReference type="OrthoDB" id="1911237at2759"/>
<dbReference type="InterPro" id="IPR037136">
    <property type="entry name" value="RNA3'_phos_cyclase_dom_sf"/>
</dbReference>
<evidence type="ECO:0000256" key="4">
    <source>
        <dbReference type="ARBA" id="ARBA00023242"/>
    </source>
</evidence>
<dbReference type="Proteomes" id="UP000678393">
    <property type="component" value="Unassembled WGS sequence"/>
</dbReference>
<reference evidence="7" key="1">
    <citation type="submission" date="2021-04" db="EMBL/GenBank/DDBJ databases">
        <authorList>
            <consortium name="Molecular Ecology Group"/>
        </authorList>
    </citation>
    <scope>NUCLEOTIDE SEQUENCE</scope>
</reference>
<dbReference type="Pfam" id="PF01137">
    <property type="entry name" value="RTC"/>
    <property type="match status" value="1"/>
</dbReference>
<dbReference type="FunFam" id="3.30.360.20:FF:000001">
    <property type="entry name" value="RNA terminal phosphate cyclase-like 1"/>
    <property type="match status" value="1"/>
</dbReference>
<dbReference type="InterPro" id="IPR013791">
    <property type="entry name" value="RNA3'-term_phos_cycl_insert"/>
</dbReference>
<dbReference type="InterPro" id="IPR036553">
    <property type="entry name" value="RPTC_insert"/>
</dbReference>
<dbReference type="CDD" id="cd00875">
    <property type="entry name" value="RNA_Cyclase_Class_I"/>
    <property type="match status" value="1"/>
</dbReference>
<dbReference type="AlphaFoldDB" id="A0A8S3Z9N9"/>
<dbReference type="InterPro" id="IPR020719">
    <property type="entry name" value="RNA3'_term_phos_cycl-like_CS"/>
</dbReference>
<dbReference type="Pfam" id="PF05189">
    <property type="entry name" value="RTC_insert"/>
    <property type="match status" value="1"/>
</dbReference>
<dbReference type="InterPro" id="IPR013792">
    <property type="entry name" value="RNA3'P_cycl/enolpyr_Trfase_a/b"/>
</dbReference>
<dbReference type="Gene3D" id="3.65.10.20">
    <property type="entry name" value="RNA 3'-terminal phosphate cyclase domain"/>
    <property type="match status" value="1"/>
</dbReference>
<evidence type="ECO:0000313" key="7">
    <source>
        <dbReference type="EMBL" id="CAG5126287.1"/>
    </source>
</evidence>
<keyword evidence="3" id="KW-0690">Ribosome biogenesis</keyword>
<evidence type="ECO:0000259" key="6">
    <source>
        <dbReference type="Pfam" id="PF05189"/>
    </source>
</evidence>
<protein>
    <recommendedName>
        <fullName evidence="9">RNA 3'-terminal phosphate cyclase-like protein</fullName>
    </recommendedName>
</protein>
<evidence type="ECO:0000259" key="5">
    <source>
        <dbReference type="Pfam" id="PF01137"/>
    </source>
</evidence>
<comment type="subcellular location">
    <subcellularLocation>
        <location evidence="1">Nucleus</location>
        <location evidence="1">Nucleolus</location>
    </subcellularLocation>
</comment>
<dbReference type="PANTHER" id="PTHR11096">
    <property type="entry name" value="RNA 3' TERMINAL PHOSPHATE CYCLASE"/>
    <property type="match status" value="1"/>
</dbReference>
<keyword evidence="8" id="KW-1185">Reference proteome</keyword>
<dbReference type="PANTHER" id="PTHR11096:SF1">
    <property type="entry name" value="RNA 3'-TERMINAL PHOSPHATE CYCLASE-LIKE PROTEIN"/>
    <property type="match status" value="1"/>
</dbReference>
<comment type="similarity">
    <text evidence="2">Belongs to the RNA 3'-terminal cyclase family. Type 2 subfamily.</text>
</comment>
<name>A0A8S3Z9N9_9EUPU</name>
<evidence type="ECO:0008006" key="9">
    <source>
        <dbReference type="Google" id="ProtNLM"/>
    </source>
</evidence>